<gene>
    <name evidence="2" type="ORF">AN217_16200</name>
</gene>
<evidence type="ECO:0000313" key="2">
    <source>
        <dbReference type="EMBL" id="OEV01314.1"/>
    </source>
</evidence>
<accession>A0A1E7KBT7</accession>
<sequence>MAHPLRLKILRRLAAAGPATATALASSLGQNTGTLSYHLRQLARAGLIEDAPDHPANGRERWWRGVRGTEVRRPSRPGLPAAERAVVEELDRAHLQEDLELVRRHADRPAEEDEWVSGSRSTLHLTQEELREFHDAYLELLQRFRRERTEAGPGTRPIAVRWFGVPLDGRD</sequence>
<dbReference type="AlphaFoldDB" id="A0A1E7KBT7"/>
<dbReference type="SMART" id="SM00418">
    <property type="entry name" value="HTH_ARSR"/>
    <property type="match status" value="1"/>
</dbReference>
<dbReference type="InterPro" id="IPR001845">
    <property type="entry name" value="HTH_ArsR_DNA-bd_dom"/>
</dbReference>
<dbReference type="Proteomes" id="UP000175829">
    <property type="component" value="Unassembled WGS sequence"/>
</dbReference>
<feature type="domain" description="HTH arsR-type" evidence="1">
    <location>
        <begin position="1"/>
        <end position="91"/>
    </location>
</feature>
<name>A0A1E7KBT7_9ACTN</name>
<dbReference type="Gene3D" id="1.10.10.10">
    <property type="entry name" value="Winged helix-like DNA-binding domain superfamily/Winged helix DNA-binding domain"/>
    <property type="match status" value="1"/>
</dbReference>
<evidence type="ECO:0000259" key="1">
    <source>
        <dbReference type="SMART" id="SM00418"/>
    </source>
</evidence>
<dbReference type="PATRIC" id="fig|943816.4.peg.2708"/>
<reference evidence="2 3" key="1">
    <citation type="journal article" date="2016" name="Front. Microbiol.">
        <title>Comparative Genomics Analysis of Streptomyces Species Reveals Their Adaptation to the Marine Environment and Their Diversity at the Genomic Level.</title>
        <authorList>
            <person name="Tian X."/>
            <person name="Zhang Z."/>
            <person name="Yang T."/>
            <person name="Chen M."/>
            <person name="Li J."/>
            <person name="Chen F."/>
            <person name="Yang J."/>
            <person name="Li W."/>
            <person name="Zhang B."/>
            <person name="Zhang Z."/>
            <person name="Wu J."/>
            <person name="Zhang C."/>
            <person name="Long L."/>
            <person name="Xiao J."/>
        </authorList>
    </citation>
    <scope>NUCLEOTIDE SEQUENCE [LARGE SCALE GENOMIC DNA]</scope>
    <source>
        <strain evidence="2 3">SCSIO M10379</strain>
    </source>
</reference>
<dbReference type="InterPro" id="IPR036390">
    <property type="entry name" value="WH_DNA-bd_sf"/>
</dbReference>
<organism evidence="2 3">
    <name type="scientific">Streptomyces qinglanensis</name>
    <dbReference type="NCBI Taxonomy" id="943816"/>
    <lineage>
        <taxon>Bacteria</taxon>
        <taxon>Bacillati</taxon>
        <taxon>Actinomycetota</taxon>
        <taxon>Actinomycetes</taxon>
        <taxon>Kitasatosporales</taxon>
        <taxon>Streptomycetaceae</taxon>
        <taxon>Streptomyces</taxon>
    </lineage>
</organism>
<evidence type="ECO:0000313" key="3">
    <source>
        <dbReference type="Proteomes" id="UP000175829"/>
    </source>
</evidence>
<dbReference type="EMBL" id="LJGV01000022">
    <property type="protein sequence ID" value="OEV01314.1"/>
    <property type="molecule type" value="Genomic_DNA"/>
</dbReference>
<comment type="caution">
    <text evidence="2">The sequence shown here is derived from an EMBL/GenBank/DDBJ whole genome shotgun (WGS) entry which is preliminary data.</text>
</comment>
<proteinExistence type="predicted"/>
<dbReference type="Pfam" id="PF12840">
    <property type="entry name" value="HTH_20"/>
    <property type="match status" value="1"/>
</dbReference>
<dbReference type="InterPro" id="IPR036388">
    <property type="entry name" value="WH-like_DNA-bd_sf"/>
</dbReference>
<dbReference type="GO" id="GO:0003700">
    <property type="term" value="F:DNA-binding transcription factor activity"/>
    <property type="evidence" value="ECO:0007669"/>
    <property type="project" value="InterPro"/>
</dbReference>
<protein>
    <submittedName>
        <fullName evidence="2">ArsR family transcriptional regulator</fullName>
    </submittedName>
</protein>
<dbReference type="SUPFAM" id="SSF46785">
    <property type="entry name" value="Winged helix' DNA-binding domain"/>
    <property type="match status" value="1"/>
</dbReference>